<keyword evidence="4 6" id="KW-0058">Aromatic hydrocarbons catabolism</keyword>
<evidence type="ECO:0000313" key="8">
    <source>
        <dbReference type="Proteomes" id="UP000046395"/>
    </source>
</evidence>
<evidence type="ECO:0000313" key="9">
    <source>
        <dbReference type="WBParaSite" id="TMUE_3000014025.1"/>
    </source>
</evidence>
<protein>
    <recommendedName>
        <fullName evidence="6">Epoxide hydrolase</fullName>
        <ecNumber evidence="6">3.3.2.9</ecNumber>
    </recommendedName>
</protein>
<dbReference type="InterPro" id="IPR029058">
    <property type="entry name" value="AB_hydrolase_fold"/>
</dbReference>
<sequence length="465" mass="53058">MHLTANGAVNVGIAALAVALLNYMDIWALLVDPQIPEIVDGYFGEGNYTADNETLVPFKIEVPEIVLEDLRERLNRSRIFQPLEWTIFEYGVNGDFLRLLRDYWLQEYDWRKAEGALNAFDHYVTQIEGLSIHFIHQKPPAGKYDRVYPILLVHGWPSSFFEYYKIIPMLIDPLRTEMNASSLPAFEVVVASLPGYAFSEAPRKRGCGTLATARIFAKLMERLNFNRYFCHGSHWGSIVATTMAQLFPERVIGLHLNMVFLNPFSYPKLWGKLACNIVAPILVSSADDFDTLLKVLSRFSRWIFEAGYLHLQATKPETIGAGLVDSPIGLAAYILEKYSSWTRRDYTTFSMGGLTLNFSLDELITQVMIYWVTKCAMPSVRYYKEFLMEMDHFVLLRAPVNTPTAVAAFPHEPLIYPESFIAQKHKRLVQYTEIHQGGHFGALEEAQLLASDIFKFMNFITSSDL</sequence>
<comment type="subcellular location">
    <subcellularLocation>
        <location evidence="6">Endoplasmic reticulum membrane</location>
    </subcellularLocation>
    <subcellularLocation>
        <location evidence="2">Microsome membrane</location>
        <topology evidence="2">Single-pass membrane protein</topology>
    </subcellularLocation>
</comment>
<evidence type="ECO:0000256" key="5">
    <source>
        <dbReference type="ARBA" id="ARBA00022801"/>
    </source>
</evidence>
<keyword evidence="6" id="KW-0256">Endoplasmic reticulum</keyword>
<dbReference type="PIRSF" id="PIRSF001112">
    <property type="entry name" value="Epoxide_hydrolase"/>
    <property type="match status" value="1"/>
</dbReference>
<dbReference type="GO" id="GO:0005789">
    <property type="term" value="C:endoplasmic reticulum membrane"/>
    <property type="evidence" value="ECO:0007669"/>
    <property type="project" value="UniProtKB-SubCell"/>
</dbReference>
<evidence type="ECO:0000256" key="4">
    <source>
        <dbReference type="ARBA" id="ARBA00022797"/>
    </source>
</evidence>
<name>A0A5S6R3E7_TRIMR</name>
<keyword evidence="5 6" id="KW-0378">Hydrolase</keyword>
<accession>A0A5S6R3E7</accession>
<dbReference type="InterPro" id="IPR000639">
    <property type="entry name" value="Epox_hydrolase-like"/>
</dbReference>
<dbReference type="InterPro" id="IPR010497">
    <property type="entry name" value="Epoxide_hydro_N"/>
</dbReference>
<proteinExistence type="inferred from homology"/>
<feature type="domain" description="Epoxide hydrolase N-terminal" evidence="7">
    <location>
        <begin position="57"/>
        <end position="163"/>
    </location>
</feature>
<dbReference type="AlphaFoldDB" id="A0A5S6R3E7"/>
<evidence type="ECO:0000256" key="2">
    <source>
        <dbReference type="ARBA" id="ARBA00004111"/>
    </source>
</evidence>
<keyword evidence="8" id="KW-1185">Reference proteome</keyword>
<dbReference type="PANTHER" id="PTHR21661:SF35">
    <property type="entry name" value="EPOXIDE HYDROLASE"/>
    <property type="match status" value="1"/>
</dbReference>
<dbReference type="InterPro" id="IPR016292">
    <property type="entry name" value="Epoxide_hydrolase"/>
</dbReference>
<comment type="catalytic activity">
    <reaction evidence="1 6">
        <text>1-(4-methoxyphenyl)-N-methyl-N-[(3-methyloxetan-3-yl)methyl]methanamine + H2O = 2-{[(4-methoxybenzyl)(methyl)amino]methyl}-2-methylpropane-1,3-diol</text>
        <dbReference type="Rhea" id="RHEA:55764"/>
        <dbReference type="ChEBI" id="CHEBI:15377"/>
        <dbReference type="ChEBI" id="CHEBI:139161"/>
        <dbReference type="ChEBI" id="CHEBI:139164"/>
        <dbReference type="EC" id="3.3.2.9"/>
    </reaction>
</comment>
<dbReference type="PANTHER" id="PTHR21661">
    <property type="entry name" value="EPOXIDE HYDROLASE 1-RELATED"/>
    <property type="match status" value="1"/>
</dbReference>
<evidence type="ECO:0000256" key="3">
    <source>
        <dbReference type="ARBA" id="ARBA00010088"/>
    </source>
</evidence>
<dbReference type="Proteomes" id="UP000046395">
    <property type="component" value="Unassembled WGS sequence"/>
</dbReference>
<dbReference type="Gene3D" id="3.40.50.1820">
    <property type="entry name" value="alpha/beta hydrolase"/>
    <property type="match status" value="1"/>
</dbReference>
<comment type="catalytic activity">
    <reaction evidence="6">
        <text>cis-stilbene oxide + H2O = (1R,2R)-hydrobenzoin</text>
        <dbReference type="Rhea" id="RHEA:23900"/>
        <dbReference type="ChEBI" id="CHEBI:15377"/>
        <dbReference type="ChEBI" id="CHEBI:50004"/>
        <dbReference type="ChEBI" id="CHEBI:50014"/>
        <dbReference type="EC" id="3.3.2.9"/>
    </reaction>
</comment>
<dbReference type="GO" id="GO:0097176">
    <property type="term" value="P:epoxide metabolic process"/>
    <property type="evidence" value="ECO:0007669"/>
    <property type="project" value="TreeGrafter"/>
</dbReference>
<dbReference type="GO" id="GO:0033961">
    <property type="term" value="F:cis-stilbene-oxide hydrolase activity"/>
    <property type="evidence" value="ECO:0007669"/>
    <property type="project" value="UniProtKB-UniRule"/>
</dbReference>
<dbReference type="WBParaSite" id="TMUE_3000014025.1">
    <property type="protein sequence ID" value="TMUE_3000014025.1"/>
    <property type="gene ID" value="WBGene00291007"/>
</dbReference>
<evidence type="ECO:0000256" key="1">
    <source>
        <dbReference type="ARBA" id="ARBA00000221"/>
    </source>
</evidence>
<reference evidence="9" key="1">
    <citation type="submission" date="2019-12" db="UniProtKB">
        <authorList>
            <consortium name="WormBaseParasite"/>
        </authorList>
    </citation>
    <scope>IDENTIFICATION</scope>
</reference>
<evidence type="ECO:0000259" key="7">
    <source>
        <dbReference type="Pfam" id="PF06441"/>
    </source>
</evidence>
<comment type="similarity">
    <text evidence="3 6">Belongs to the peptidase S33 family.</text>
</comment>
<dbReference type="SUPFAM" id="SSF53474">
    <property type="entry name" value="alpha/beta-Hydrolases"/>
    <property type="match status" value="1"/>
</dbReference>
<dbReference type="STRING" id="70415.A0A5S6R3E7"/>
<dbReference type="PRINTS" id="PR00412">
    <property type="entry name" value="EPOXHYDRLASE"/>
</dbReference>
<dbReference type="Pfam" id="PF06441">
    <property type="entry name" value="EHN"/>
    <property type="match status" value="1"/>
</dbReference>
<keyword evidence="6" id="KW-0472">Membrane</keyword>
<organism evidence="8 9">
    <name type="scientific">Trichuris muris</name>
    <name type="common">Mouse whipworm</name>
    <dbReference type="NCBI Taxonomy" id="70415"/>
    <lineage>
        <taxon>Eukaryota</taxon>
        <taxon>Metazoa</taxon>
        <taxon>Ecdysozoa</taxon>
        <taxon>Nematoda</taxon>
        <taxon>Enoplea</taxon>
        <taxon>Dorylaimia</taxon>
        <taxon>Trichinellida</taxon>
        <taxon>Trichuridae</taxon>
        <taxon>Trichuris</taxon>
    </lineage>
</organism>
<evidence type="ECO:0000256" key="6">
    <source>
        <dbReference type="PIRNR" id="PIRNR001112"/>
    </source>
</evidence>
<dbReference type="EC" id="3.3.2.9" evidence="6"/>